<dbReference type="GO" id="GO:0046872">
    <property type="term" value="F:metal ion binding"/>
    <property type="evidence" value="ECO:0007669"/>
    <property type="project" value="UniProtKB-KW"/>
</dbReference>
<feature type="transmembrane region" description="Helical" evidence="12">
    <location>
        <begin position="76"/>
        <end position="100"/>
    </location>
</feature>
<keyword evidence="10" id="KW-0408">Iron</keyword>
<keyword evidence="7" id="KW-0479">Metal-binding</keyword>
<name>A0A521B9L1_9BACT</name>
<evidence type="ECO:0000256" key="4">
    <source>
        <dbReference type="ARBA" id="ARBA00022475"/>
    </source>
</evidence>
<feature type="transmembrane region" description="Helical" evidence="12">
    <location>
        <begin position="215"/>
        <end position="238"/>
    </location>
</feature>
<evidence type="ECO:0000256" key="3">
    <source>
        <dbReference type="ARBA" id="ARBA00022448"/>
    </source>
</evidence>
<accession>A0A521B9L1</accession>
<evidence type="ECO:0000256" key="8">
    <source>
        <dbReference type="ARBA" id="ARBA00022982"/>
    </source>
</evidence>
<organism evidence="13 14">
    <name type="scientific">Balnearium lithotrophicum</name>
    <dbReference type="NCBI Taxonomy" id="223788"/>
    <lineage>
        <taxon>Bacteria</taxon>
        <taxon>Pseudomonadati</taxon>
        <taxon>Aquificota</taxon>
        <taxon>Aquificia</taxon>
        <taxon>Desulfurobacteriales</taxon>
        <taxon>Desulfurobacteriaceae</taxon>
        <taxon>Balnearium</taxon>
    </lineage>
</organism>
<dbReference type="OrthoDB" id="9776710at2"/>
<evidence type="ECO:0000256" key="11">
    <source>
        <dbReference type="ARBA" id="ARBA00023136"/>
    </source>
</evidence>
<dbReference type="GO" id="GO:0016682">
    <property type="term" value="F:oxidoreductase activity, acting on diphenols and related substances as donors, oxygen as acceptor"/>
    <property type="evidence" value="ECO:0007669"/>
    <property type="project" value="TreeGrafter"/>
</dbReference>
<gene>
    <name evidence="13" type="ORF">SAMN06269117_10480</name>
</gene>
<evidence type="ECO:0000256" key="7">
    <source>
        <dbReference type="ARBA" id="ARBA00022723"/>
    </source>
</evidence>
<proteinExistence type="inferred from homology"/>
<keyword evidence="11 12" id="KW-0472">Membrane</keyword>
<evidence type="ECO:0000256" key="6">
    <source>
        <dbReference type="ARBA" id="ARBA00022692"/>
    </source>
</evidence>
<protein>
    <submittedName>
        <fullName evidence="13">Cytochrome bd-I ubiquinol oxidase subunit 2 apoprotein</fullName>
    </submittedName>
</protein>
<dbReference type="GO" id="GO:0070069">
    <property type="term" value="C:cytochrome complex"/>
    <property type="evidence" value="ECO:0007669"/>
    <property type="project" value="TreeGrafter"/>
</dbReference>
<keyword evidence="5" id="KW-0349">Heme</keyword>
<feature type="transmembrane region" description="Helical" evidence="12">
    <location>
        <begin position="121"/>
        <end position="145"/>
    </location>
</feature>
<dbReference type="GO" id="GO:0019646">
    <property type="term" value="P:aerobic electron transport chain"/>
    <property type="evidence" value="ECO:0007669"/>
    <property type="project" value="TreeGrafter"/>
</dbReference>
<evidence type="ECO:0000313" key="14">
    <source>
        <dbReference type="Proteomes" id="UP000317315"/>
    </source>
</evidence>
<evidence type="ECO:0000313" key="13">
    <source>
        <dbReference type="EMBL" id="SMO43782.1"/>
    </source>
</evidence>
<feature type="transmembrane region" description="Helical" evidence="12">
    <location>
        <begin position="273"/>
        <end position="297"/>
    </location>
</feature>
<dbReference type="GO" id="GO:0005886">
    <property type="term" value="C:plasma membrane"/>
    <property type="evidence" value="ECO:0007669"/>
    <property type="project" value="UniProtKB-SubCell"/>
</dbReference>
<keyword evidence="3" id="KW-0813">Transport</keyword>
<dbReference type="PANTHER" id="PTHR43141:SF5">
    <property type="entry name" value="CYTOCHROME BD-I UBIQUINOL OXIDASE SUBUNIT 2"/>
    <property type="match status" value="1"/>
</dbReference>
<evidence type="ECO:0000256" key="9">
    <source>
        <dbReference type="ARBA" id="ARBA00022989"/>
    </source>
</evidence>
<evidence type="ECO:0000256" key="12">
    <source>
        <dbReference type="SAM" id="Phobius"/>
    </source>
</evidence>
<feature type="transmembrane region" description="Helical" evidence="12">
    <location>
        <begin position="7"/>
        <end position="23"/>
    </location>
</feature>
<dbReference type="Pfam" id="PF02322">
    <property type="entry name" value="Cyt_bd_oxida_II"/>
    <property type="match status" value="1"/>
</dbReference>
<evidence type="ECO:0000256" key="5">
    <source>
        <dbReference type="ARBA" id="ARBA00022617"/>
    </source>
</evidence>
<sequence length="398" mass="44009">MHFDLQTIWAILVTILIAGYILTDGFDLGVGILHGFVAKTDIEKRVTINAIGPVWDGNEVWFITAGGAAFAAFPELYAALFSSLYIALFVVLLALIYRAVSFEFRSKEESEGWRKFWDQSIFWSSLLVALLIGVAIGNIIAGLPIKNSAIEGDLLHGFVYAEKFPISFINLVNPFTFHGLYGLLVGVTTVLFIMMHGVSWLLWKTEGSVAERARSIGLKIWLPFVIMYVVCTGIAYTISYKIGDVSKVKYLNLPQDMVQQIAGMLQGNVLPHALFRFPAIEFALIILAALCAVWWLIAVKNANGAQAFFATFFTFVFAGLAVMFGAYPLAVPSSLGLEHSISIYNGCSSQLTLTVMLIAAIIFTPIVIAYQAWVYKMFLFKISPESLKREIEAGGEEY</sequence>
<feature type="transmembrane region" description="Helical" evidence="12">
    <location>
        <begin position="309"/>
        <end position="331"/>
    </location>
</feature>
<dbReference type="EMBL" id="FXTM01000004">
    <property type="protein sequence ID" value="SMO43782.1"/>
    <property type="molecule type" value="Genomic_DNA"/>
</dbReference>
<dbReference type="RefSeq" id="WP_142934216.1">
    <property type="nucleotide sequence ID" value="NZ_FXTM01000004.1"/>
</dbReference>
<keyword evidence="6 12" id="KW-0812">Transmembrane</keyword>
<feature type="transmembrane region" description="Helical" evidence="12">
    <location>
        <begin position="351"/>
        <end position="373"/>
    </location>
</feature>
<dbReference type="PANTHER" id="PTHR43141">
    <property type="entry name" value="CYTOCHROME BD2 SUBUNIT II"/>
    <property type="match status" value="1"/>
</dbReference>
<comment type="similarity">
    <text evidence="2">Belongs to the cytochrome ubiquinol oxidase subunit 2 family.</text>
</comment>
<evidence type="ECO:0000256" key="2">
    <source>
        <dbReference type="ARBA" id="ARBA00007543"/>
    </source>
</evidence>
<feature type="transmembrane region" description="Helical" evidence="12">
    <location>
        <begin position="180"/>
        <end position="203"/>
    </location>
</feature>
<reference evidence="13 14" key="1">
    <citation type="submission" date="2017-05" db="EMBL/GenBank/DDBJ databases">
        <authorList>
            <person name="Varghese N."/>
            <person name="Submissions S."/>
        </authorList>
    </citation>
    <scope>NUCLEOTIDE SEQUENCE [LARGE SCALE GENOMIC DNA]</scope>
    <source>
        <strain evidence="13 14">DSM 16304</strain>
    </source>
</reference>
<dbReference type="InterPro" id="IPR003317">
    <property type="entry name" value="Cyt-d_oxidase_su2"/>
</dbReference>
<keyword evidence="4" id="KW-1003">Cell membrane</keyword>
<keyword evidence="8" id="KW-0249">Electron transport</keyword>
<evidence type="ECO:0000256" key="1">
    <source>
        <dbReference type="ARBA" id="ARBA00004651"/>
    </source>
</evidence>
<dbReference type="Proteomes" id="UP000317315">
    <property type="component" value="Unassembled WGS sequence"/>
</dbReference>
<keyword evidence="14" id="KW-1185">Reference proteome</keyword>
<comment type="subcellular location">
    <subcellularLocation>
        <location evidence="1">Cell membrane</location>
        <topology evidence="1">Multi-pass membrane protein</topology>
    </subcellularLocation>
</comment>
<dbReference type="PIRSF" id="PIRSF000267">
    <property type="entry name" value="Cyt_oxidse_sub2"/>
    <property type="match status" value="1"/>
</dbReference>
<keyword evidence="9 12" id="KW-1133">Transmembrane helix</keyword>
<dbReference type="AlphaFoldDB" id="A0A521B9L1"/>
<dbReference type="NCBIfam" id="TIGR00203">
    <property type="entry name" value="cydB"/>
    <property type="match status" value="1"/>
</dbReference>
<dbReference type="GO" id="GO:0009055">
    <property type="term" value="F:electron transfer activity"/>
    <property type="evidence" value="ECO:0007669"/>
    <property type="project" value="TreeGrafter"/>
</dbReference>
<evidence type="ECO:0000256" key="10">
    <source>
        <dbReference type="ARBA" id="ARBA00023004"/>
    </source>
</evidence>